<dbReference type="PANTHER" id="PTHR42852">
    <property type="entry name" value="THIOL:DISULFIDE INTERCHANGE PROTEIN DSBE"/>
    <property type="match status" value="1"/>
</dbReference>
<dbReference type="GO" id="GO:0017004">
    <property type="term" value="P:cytochrome complex assembly"/>
    <property type="evidence" value="ECO:0007669"/>
    <property type="project" value="UniProtKB-KW"/>
</dbReference>
<organism evidence="7">
    <name type="scientific">hydrothermal vent metagenome</name>
    <dbReference type="NCBI Taxonomy" id="652676"/>
    <lineage>
        <taxon>unclassified sequences</taxon>
        <taxon>metagenomes</taxon>
        <taxon>ecological metagenomes</taxon>
    </lineage>
</organism>
<keyword evidence="3" id="KW-1015">Disulfide bond</keyword>
<keyword evidence="4" id="KW-0676">Redox-active center</keyword>
<feature type="transmembrane region" description="Helical" evidence="5">
    <location>
        <begin position="13"/>
        <end position="34"/>
    </location>
</feature>
<keyword evidence="5" id="KW-0812">Transmembrane</keyword>
<keyword evidence="5" id="KW-0472">Membrane</keyword>
<evidence type="ECO:0000256" key="5">
    <source>
        <dbReference type="SAM" id="Phobius"/>
    </source>
</evidence>
<dbReference type="PROSITE" id="PS51352">
    <property type="entry name" value="THIOREDOXIN_2"/>
    <property type="match status" value="1"/>
</dbReference>
<evidence type="ECO:0000313" key="7">
    <source>
        <dbReference type="EMBL" id="VAX31553.1"/>
    </source>
</evidence>
<comment type="subcellular location">
    <subcellularLocation>
        <location evidence="1">Cell envelope</location>
    </subcellularLocation>
</comment>
<dbReference type="InterPro" id="IPR013766">
    <property type="entry name" value="Thioredoxin_domain"/>
</dbReference>
<dbReference type="Pfam" id="PF00578">
    <property type="entry name" value="AhpC-TSA"/>
    <property type="match status" value="1"/>
</dbReference>
<dbReference type="GO" id="GO:0016491">
    <property type="term" value="F:oxidoreductase activity"/>
    <property type="evidence" value="ECO:0007669"/>
    <property type="project" value="InterPro"/>
</dbReference>
<dbReference type="Gene3D" id="3.40.30.10">
    <property type="entry name" value="Glutaredoxin"/>
    <property type="match status" value="1"/>
</dbReference>
<evidence type="ECO:0000259" key="6">
    <source>
        <dbReference type="PROSITE" id="PS51352"/>
    </source>
</evidence>
<evidence type="ECO:0000256" key="1">
    <source>
        <dbReference type="ARBA" id="ARBA00004196"/>
    </source>
</evidence>
<reference evidence="7" key="1">
    <citation type="submission" date="2018-06" db="EMBL/GenBank/DDBJ databases">
        <authorList>
            <person name="Zhirakovskaya E."/>
        </authorList>
    </citation>
    <scope>NUCLEOTIDE SEQUENCE</scope>
</reference>
<keyword evidence="5" id="KW-1133">Transmembrane helix</keyword>
<dbReference type="InterPro" id="IPR000866">
    <property type="entry name" value="AhpC/TSA"/>
</dbReference>
<dbReference type="CDD" id="cd02966">
    <property type="entry name" value="TlpA_like_family"/>
    <property type="match status" value="1"/>
</dbReference>
<dbReference type="GO" id="GO:0030313">
    <property type="term" value="C:cell envelope"/>
    <property type="evidence" value="ECO:0007669"/>
    <property type="project" value="UniProtKB-SubCell"/>
</dbReference>
<evidence type="ECO:0000256" key="3">
    <source>
        <dbReference type="ARBA" id="ARBA00023157"/>
    </source>
</evidence>
<evidence type="ECO:0000256" key="2">
    <source>
        <dbReference type="ARBA" id="ARBA00022748"/>
    </source>
</evidence>
<dbReference type="GO" id="GO:0016209">
    <property type="term" value="F:antioxidant activity"/>
    <property type="evidence" value="ECO:0007669"/>
    <property type="project" value="InterPro"/>
</dbReference>
<dbReference type="EMBL" id="UOGG01000163">
    <property type="protein sequence ID" value="VAX31553.1"/>
    <property type="molecule type" value="Genomic_DNA"/>
</dbReference>
<dbReference type="AlphaFoldDB" id="A0A3B1D440"/>
<dbReference type="InterPro" id="IPR036249">
    <property type="entry name" value="Thioredoxin-like_sf"/>
</dbReference>
<sequence length="190" mass="21672">MATMENTLETKPISIYIPYAFLVTALLSIFITTLNKVELEPFHTEYPAESFLAPSFELESITGGKVSLKDYRGKVVFINFWATWCSTCEVEMPSMEKLYQKYKDHGFEMLTISVDKDPSLIEPFMKKYNLTFPVLLDTESKVAKQDYKTTGVPETFIVNKEGVIVFKRIGPDDWATDEMMDAFAQLVLGT</sequence>
<accession>A0A3B1D440</accession>
<protein>
    <recommendedName>
        <fullName evidence="6">Thioredoxin domain-containing protein</fullName>
    </recommendedName>
</protein>
<gene>
    <name evidence="7" type="ORF">MNBD_NITROSPINAE05-1310</name>
</gene>
<proteinExistence type="predicted"/>
<dbReference type="PANTHER" id="PTHR42852:SF6">
    <property type="entry name" value="THIOL:DISULFIDE INTERCHANGE PROTEIN DSBE"/>
    <property type="match status" value="1"/>
</dbReference>
<keyword evidence="2" id="KW-0201">Cytochrome c-type biogenesis</keyword>
<name>A0A3B1D440_9ZZZZ</name>
<evidence type="ECO:0000256" key="4">
    <source>
        <dbReference type="ARBA" id="ARBA00023284"/>
    </source>
</evidence>
<dbReference type="InterPro" id="IPR050553">
    <property type="entry name" value="Thioredoxin_ResA/DsbE_sf"/>
</dbReference>
<dbReference type="SUPFAM" id="SSF52833">
    <property type="entry name" value="Thioredoxin-like"/>
    <property type="match status" value="1"/>
</dbReference>
<feature type="domain" description="Thioredoxin" evidence="6">
    <location>
        <begin position="47"/>
        <end position="188"/>
    </location>
</feature>